<gene>
    <name evidence="2" type="ORF">HaLaN_01993</name>
</gene>
<protein>
    <submittedName>
        <fullName evidence="2">Uncharacterized protein</fullName>
    </submittedName>
</protein>
<feature type="region of interest" description="Disordered" evidence="1">
    <location>
        <begin position="38"/>
        <end position="61"/>
    </location>
</feature>
<sequence>MDLTSAPLRLPALRLDGDLMHIPTRPLRLDNVTNPQICPHRGNASAPSPPHRVQPQDQEHGQAVKEVIAERRQVIKATFRGLVEAARPDLGPAHPALQPPQPSCLPQLNIRDPQLLAQIKDAMELLAKVTQQRLACGHAQGAGRGALAGGQQRPQRKRNEDHHEHQEFYRHPGRFISWWCKAVGVVEGGEHKWRLPPNSVLRQPRCVAEVAMHRRLLGLPAHYKPATHIAVGVDPGVTQAIKAGHAKRHPATGQVLRKWEWELSKGQQKHDSGLTKAKQDTARCFDEVPSGLVGKSAIDVGLAVIKGATEDATT</sequence>
<keyword evidence="3" id="KW-1185">Reference proteome</keyword>
<feature type="region of interest" description="Disordered" evidence="1">
    <location>
        <begin position="141"/>
        <end position="165"/>
    </location>
</feature>
<reference evidence="2 3" key="1">
    <citation type="submission" date="2020-02" db="EMBL/GenBank/DDBJ databases">
        <title>Draft genome sequence of Haematococcus lacustris strain NIES-144.</title>
        <authorList>
            <person name="Morimoto D."/>
            <person name="Nakagawa S."/>
            <person name="Yoshida T."/>
            <person name="Sawayama S."/>
        </authorList>
    </citation>
    <scope>NUCLEOTIDE SEQUENCE [LARGE SCALE GENOMIC DNA]</scope>
    <source>
        <strain evidence="2 3">NIES-144</strain>
    </source>
</reference>
<dbReference type="Proteomes" id="UP000485058">
    <property type="component" value="Unassembled WGS sequence"/>
</dbReference>
<evidence type="ECO:0000313" key="2">
    <source>
        <dbReference type="EMBL" id="GFH07221.1"/>
    </source>
</evidence>
<proteinExistence type="predicted"/>
<dbReference type="AlphaFoldDB" id="A0A699YCT7"/>
<evidence type="ECO:0000256" key="1">
    <source>
        <dbReference type="SAM" id="MobiDB-lite"/>
    </source>
</evidence>
<organism evidence="2 3">
    <name type="scientific">Haematococcus lacustris</name>
    <name type="common">Green alga</name>
    <name type="synonym">Haematococcus pluvialis</name>
    <dbReference type="NCBI Taxonomy" id="44745"/>
    <lineage>
        <taxon>Eukaryota</taxon>
        <taxon>Viridiplantae</taxon>
        <taxon>Chlorophyta</taxon>
        <taxon>core chlorophytes</taxon>
        <taxon>Chlorophyceae</taxon>
        <taxon>CS clade</taxon>
        <taxon>Chlamydomonadales</taxon>
        <taxon>Haematococcaceae</taxon>
        <taxon>Haematococcus</taxon>
    </lineage>
</organism>
<name>A0A699YCT7_HAELA</name>
<comment type="caution">
    <text evidence="2">The sequence shown here is derived from an EMBL/GenBank/DDBJ whole genome shotgun (WGS) entry which is preliminary data.</text>
</comment>
<dbReference type="EMBL" id="BLLF01000081">
    <property type="protein sequence ID" value="GFH07221.1"/>
    <property type="molecule type" value="Genomic_DNA"/>
</dbReference>
<accession>A0A699YCT7</accession>
<evidence type="ECO:0000313" key="3">
    <source>
        <dbReference type="Proteomes" id="UP000485058"/>
    </source>
</evidence>